<sequence length="150" mass="16131">MNVNFPSNNYAMPTMQTASLSEDQKSLIEATLSEYDADNLSQDDALAITETFKEAGINPSKALATTMEEYGFDAKAIGDLAGVTPPPPPPKDSGMSEMNITDEMLESLNSLINEYYSDNQSDEDKASTLANIKQILADAAPENGLIDTQA</sequence>
<reference evidence="2 3" key="1">
    <citation type="submission" date="2019-02" db="EMBL/GenBank/DDBJ databases">
        <title>Shewanella sp. D4-2 isolated from Dokdo Island.</title>
        <authorList>
            <person name="Baek K."/>
        </authorList>
    </citation>
    <scope>NUCLEOTIDE SEQUENCE [LARGE SCALE GENOMIC DNA]</scope>
    <source>
        <strain evidence="2 3">D4-2</strain>
    </source>
</reference>
<evidence type="ECO:0000313" key="2">
    <source>
        <dbReference type="EMBL" id="QBF83832.1"/>
    </source>
</evidence>
<organism evidence="2 3">
    <name type="scientific">Shewanella maritima</name>
    <dbReference type="NCBI Taxonomy" id="2520507"/>
    <lineage>
        <taxon>Bacteria</taxon>
        <taxon>Pseudomonadati</taxon>
        <taxon>Pseudomonadota</taxon>
        <taxon>Gammaproteobacteria</taxon>
        <taxon>Alteromonadales</taxon>
        <taxon>Shewanellaceae</taxon>
        <taxon>Shewanella</taxon>
    </lineage>
</organism>
<evidence type="ECO:0000256" key="1">
    <source>
        <dbReference type="SAM" id="MobiDB-lite"/>
    </source>
</evidence>
<feature type="region of interest" description="Disordered" evidence="1">
    <location>
        <begin position="78"/>
        <end position="97"/>
    </location>
</feature>
<dbReference type="KEGG" id="smai:EXU30_14955"/>
<gene>
    <name evidence="2" type="ORF">EXU30_14955</name>
</gene>
<evidence type="ECO:0000313" key="3">
    <source>
        <dbReference type="Proteomes" id="UP000291106"/>
    </source>
</evidence>
<name>A0A411PK80_9GAMM</name>
<dbReference type="RefSeq" id="WP_130601339.1">
    <property type="nucleotide sequence ID" value="NZ_CP036200.1"/>
</dbReference>
<protein>
    <submittedName>
        <fullName evidence="2">Uncharacterized protein</fullName>
    </submittedName>
</protein>
<dbReference type="Proteomes" id="UP000291106">
    <property type="component" value="Chromosome"/>
</dbReference>
<dbReference type="EMBL" id="CP036200">
    <property type="protein sequence ID" value="QBF83832.1"/>
    <property type="molecule type" value="Genomic_DNA"/>
</dbReference>
<accession>A0A411PK80</accession>
<dbReference type="AlphaFoldDB" id="A0A411PK80"/>
<keyword evidence="3" id="KW-1185">Reference proteome</keyword>
<proteinExistence type="predicted"/>
<dbReference type="OrthoDB" id="6119669at2"/>